<gene>
    <name evidence="2" type="ORF">EGH23_13825</name>
</gene>
<keyword evidence="3" id="KW-1185">Reference proteome</keyword>
<dbReference type="Proteomes" id="UP001430455">
    <property type="component" value="Unassembled WGS sequence"/>
</dbReference>
<sequence length="161" mass="16584">MEPVRSSLGGGVAATVALGIILSIADALLGGTSLFVLATFTSLCSIGGPPYCELGTPQATLLTLVVLVGLFTLAWPLFFAGFTWGLPGESGIVHGLVFGLVVWSGYAVVLWIGVWLGWETLAAGGPIAAVLLLAYAVYGVVLGGVYDYLAEHRTLLVTESA</sequence>
<comment type="caution">
    <text evidence="2">The sequence shown here is derived from an EMBL/GenBank/DDBJ whole genome shotgun (WGS) entry which is preliminary data.</text>
</comment>
<dbReference type="RefSeq" id="WP_220580563.1">
    <property type="nucleotide sequence ID" value="NZ_RKLT01000004.1"/>
</dbReference>
<keyword evidence="1" id="KW-0472">Membrane</keyword>
<evidence type="ECO:0000313" key="3">
    <source>
        <dbReference type="Proteomes" id="UP001430455"/>
    </source>
</evidence>
<dbReference type="Pfam" id="PF20587">
    <property type="entry name" value="DUF6789"/>
    <property type="match status" value="1"/>
</dbReference>
<protein>
    <submittedName>
        <fullName evidence="2">Uncharacterized protein</fullName>
    </submittedName>
</protein>
<feature type="transmembrane region" description="Helical" evidence="1">
    <location>
        <begin position="96"/>
        <end position="118"/>
    </location>
</feature>
<evidence type="ECO:0000256" key="1">
    <source>
        <dbReference type="SAM" id="Phobius"/>
    </source>
</evidence>
<feature type="transmembrane region" description="Helical" evidence="1">
    <location>
        <begin position="60"/>
        <end position="84"/>
    </location>
</feature>
<proteinExistence type="predicted"/>
<dbReference type="AlphaFoldDB" id="A0AAW4PF68"/>
<dbReference type="InterPro" id="IPR046739">
    <property type="entry name" value="DUF6789"/>
</dbReference>
<keyword evidence="1" id="KW-1133">Transmembrane helix</keyword>
<feature type="transmembrane region" description="Helical" evidence="1">
    <location>
        <begin position="12"/>
        <end position="40"/>
    </location>
</feature>
<feature type="transmembrane region" description="Helical" evidence="1">
    <location>
        <begin position="124"/>
        <end position="146"/>
    </location>
</feature>
<reference evidence="2 3" key="1">
    <citation type="submission" date="2021-06" db="EMBL/GenBank/DDBJ databases">
        <title>Halomicroarcula sp. a new haloarchaeum isolated from saline soil.</title>
        <authorList>
            <person name="Duran-Viseras A."/>
            <person name="Sanchez-Porro C."/>
            <person name="Ventosa A."/>
        </authorList>
    </citation>
    <scope>NUCLEOTIDE SEQUENCE [LARGE SCALE GENOMIC DNA]</scope>
    <source>
        <strain evidence="2 3">F27</strain>
    </source>
</reference>
<evidence type="ECO:0000313" key="2">
    <source>
        <dbReference type="EMBL" id="MBX0295955.1"/>
    </source>
</evidence>
<organism evidence="2 3">
    <name type="scientific">Haloarcula nitratireducens</name>
    <dbReference type="NCBI Taxonomy" id="2487749"/>
    <lineage>
        <taxon>Archaea</taxon>
        <taxon>Methanobacteriati</taxon>
        <taxon>Methanobacteriota</taxon>
        <taxon>Stenosarchaea group</taxon>
        <taxon>Halobacteria</taxon>
        <taxon>Halobacteriales</taxon>
        <taxon>Haloarculaceae</taxon>
        <taxon>Haloarcula</taxon>
    </lineage>
</organism>
<accession>A0AAW4PF68</accession>
<dbReference type="EMBL" id="RKLT01000004">
    <property type="protein sequence ID" value="MBX0295955.1"/>
    <property type="molecule type" value="Genomic_DNA"/>
</dbReference>
<name>A0AAW4PF68_9EURY</name>
<keyword evidence="1" id="KW-0812">Transmembrane</keyword>